<feature type="compositionally biased region" description="Polar residues" evidence="6">
    <location>
        <begin position="725"/>
        <end position="744"/>
    </location>
</feature>
<evidence type="ECO:0000256" key="5">
    <source>
        <dbReference type="ARBA" id="ARBA00023242"/>
    </source>
</evidence>
<dbReference type="EMBL" id="JAULJE010000004">
    <property type="protein sequence ID" value="KAK1343860.1"/>
    <property type="molecule type" value="Genomic_DNA"/>
</dbReference>
<evidence type="ECO:0000256" key="1">
    <source>
        <dbReference type="ARBA" id="ARBA00022553"/>
    </source>
</evidence>
<keyword evidence="1" id="KW-0597">Phosphoprotein</keyword>
<reference evidence="7" key="1">
    <citation type="submission" date="2023-06" db="EMBL/GenBank/DDBJ databases">
        <title>Reference genome for the Northern bat (Eptesicus nilssonii), a most northern bat species.</title>
        <authorList>
            <person name="Laine V.N."/>
            <person name="Pulliainen A.T."/>
            <person name="Lilley T.M."/>
        </authorList>
    </citation>
    <scope>NUCLEOTIDE SEQUENCE</scope>
    <source>
        <strain evidence="7">BLF_Eptnil</strain>
        <tissue evidence="7">Kidney</tissue>
    </source>
</reference>
<accession>A0AA40LS95</accession>
<comment type="caution">
    <text evidence="7">The sequence shown here is derived from an EMBL/GenBank/DDBJ whole genome shotgun (WGS) entry which is preliminary data.</text>
</comment>
<evidence type="ECO:0000256" key="6">
    <source>
        <dbReference type="SAM" id="MobiDB-lite"/>
    </source>
</evidence>
<dbReference type="GO" id="GO:0000981">
    <property type="term" value="F:DNA-binding transcription factor activity, RNA polymerase II-specific"/>
    <property type="evidence" value="ECO:0007669"/>
    <property type="project" value="TreeGrafter"/>
</dbReference>
<feature type="compositionally biased region" description="Basic residues" evidence="6">
    <location>
        <begin position="805"/>
        <end position="816"/>
    </location>
</feature>
<dbReference type="InterPro" id="IPR052412">
    <property type="entry name" value="CC-Dev_Transcription_Reg"/>
</dbReference>
<feature type="region of interest" description="Disordered" evidence="6">
    <location>
        <begin position="437"/>
        <end position="483"/>
    </location>
</feature>
<feature type="compositionally biased region" description="Basic and acidic residues" evidence="6">
    <location>
        <begin position="595"/>
        <end position="609"/>
    </location>
</feature>
<feature type="compositionally biased region" description="Basic and acidic residues" evidence="6">
    <location>
        <begin position="501"/>
        <end position="510"/>
    </location>
</feature>
<evidence type="ECO:0000313" key="7">
    <source>
        <dbReference type="EMBL" id="KAK1343860.1"/>
    </source>
</evidence>
<feature type="compositionally biased region" description="Polar residues" evidence="6">
    <location>
        <begin position="787"/>
        <end position="798"/>
    </location>
</feature>
<protein>
    <recommendedName>
        <fullName evidence="9">BBX high mobility group box domain containing</fullName>
    </recommendedName>
</protein>
<feature type="region of interest" description="Disordered" evidence="6">
    <location>
        <begin position="637"/>
        <end position="683"/>
    </location>
</feature>
<gene>
    <name evidence="7" type="ORF">QTO34_014414</name>
</gene>
<name>A0AA40LS95_CNENI</name>
<feature type="region of interest" description="Disordered" evidence="6">
    <location>
        <begin position="501"/>
        <end position="609"/>
    </location>
</feature>
<evidence type="ECO:0000256" key="2">
    <source>
        <dbReference type="ARBA" id="ARBA00023015"/>
    </source>
</evidence>
<organism evidence="7 8">
    <name type="scientific">Cnephaeus nilssonii</name>
    <name type="common">Northern bat</name>
    <name type="synonym">Eptesicus nilssonii</name>
    <dbReference type="NCBI Taxonomy" id="3371016"/>
    <lineage>
        <taxon>Eukaryota</taxon>
        <taxon>Metazoa</taxon>
        <taxon>Chordata</taxon>
        <taxon>Craniata</taxon>
        <taxon>Vertebrata</taxon>
        <taxon>Euteleostomi</taxon>
        <taxon>Mammalia</taxon>
        <taxon>Eutheria</taxon>
        <taxon>Laurasiatheria</taxon>
        <taxon>Chiroptera</taxon>
        <taxon>Yangochiroptera</taxon>
        <taxon>Vespertilionidae</taxon>
        <taxon>Cnephaeus</taxon>
    </lineage>
</organism>
<sequence length="922" mass="102805">MASFVMGPLILFGWSENKDLQYGFDGQSKKHERKYLTNHSDSLCLLLVKVEEIEELGEEEEADKGELYSCSGLGQDQTEQGKNESPELRQKSPLFQFAEFGPCHLSDEVQKHIILDNKCKENSLGDTWKNCSLKLKAAYSDLFSYYCKKLMKAHLFYNICQILNSSVTVCTSMAVLVLKYLGCFTSRETKGVCTLKTAKIPLIHLNKGIASKTQKVTLSWQVLGNEEAEGTAEAASLLCIQLSPDSPTTVPSFTGTHPWASLDPNCCMRTHLFIFASQQISTYGIIRIFFVCVSCSPNFVLTVQMCLASEGVKIEESKLIKTKESDGGRMKELEKGKEEREIKMEKTDEARLQRDTEFEKSFKENVKDSKELRNFEELQMNDIMAIKMEDPKEIKKEELDKDQKYSHFSDFSYSASSKIIISDVPSRKDHMCHPHGIMIIEDPTALNKPEKLKKKKKKSKMDRHGNDKSTPKKTCKKRQSSESDIESVIYTIEAVAKGDWGIEKLGETPRKKARASSSGKGNILDAKPPKKKVKSREKKMSKEKSSDTTKESRPPDFISISASKNISGEVPEGIKAEPLTPTEDTLPPSLSGQAKPEDSECHRKIETCGSRKSERSCKGALYKTLVSEGMLTSLRANVDRGKRSSGKGNSSDHEGCWNEESWTFSPSGTSGSKKFKKTKPKEDSLLGSAKLDEEFEKKFNSLPQYSPVTFDRKCVPIPRKKKKTGSMSSEPTKTSKGSFQSQKKNLFHKIVSKYKHKKEKPNVPEKAIFTEDKNTTEPAHKVKNAPSIPNTPEPTATQEPLVGSQKRKARKTKITHLVRTADGRVSPAGGTLDDKPKELQRSLPKVTETGCHDACAHSSEAMETRSSTPEMPAVSAFFSLAALAEVAAMENVHRGQRSTPLTHDGQPKEMPQAPVLISCADQ</sequence>
<dbReference type="AlphaFoldDB" id="A0AA40LS95"/>
<feature type="compositionally biased region" description="Low complexity" evidence="6">
    <location>
        <begin position="577"/>
        <end position="591"/>
    </location>
</feature>
<dbReference type="GO" id="GO:0000977">
    <property type="term" value="F:RNA polymerase II transcription regulatory region sequence-specific DNA binding"/>
    <property type="evidence" value="ECO:0007669"/>
    <property type="project" value="TreeGrafter"/>
</dbReference>
<evidence type="ECO:0000256" key="4">
    <source>
        <dbReference type="ARBA" id="ARBA00023163"/>
    </source>
</evidence>
<feature type="compositionally biased region" description="Basic and acidic residues" evidence="6">
    <location>
        <begin position="760"/>
        <end position="780"/>
    </location>
</feature>
<evidence type="ECO:0000256" key="3">
    <source>
        <dbReference type="ARBA" id="ARBA00023125"/>
    </source>
</evidence>
<keyword evidence="8" id="KW-1185">Reference proteome</keyword>
<dbReference type="GO" id="GO:0005634">
    <property type="term" value="C:nucleus"/>
    <property type="evidence" value="ECO:0007669"/>
    <property type="project" value="TreeGrafter"/>
</dbReference>
<dbReference type="Proteomes" id="UP001177744">
    <property type="component" value="Unassembled WGS sequence"/>
</dbReference>
<feature type="region of interest" description="Disordered" evidence="6">
    <location>
        <begin position="893"/>
        <end position="922"/>
    </location>
</feature>
<evidence type="ECO:0000313" key="8">
    <source>
        <dbReference type="Proteomes" id="UP001177744"/>
    </source>
</evidence>
<feature type="compositionally biased region" description="Basic and acidic residues" evidence="6">
    <location>
        <begin position="538"/>
        <end position="554"/>
    </location>
</feature>
<feature type="compositionally biased region" description="Basic residues" evidence="6">
    <location>
        <begin position="451"/>
        <end position="461"/>
    </location>
</feature>
<evidence type="ECO:0008006" key="9">
    <source>
        <dbReference type="Google" id="ProtNLM"/>
    </source>
</evidence>
<keyword evidence="2" id="KW-0805">Transcription regulation</keyword>
<dbReference type="PANTHER" id="PTHR13059">
    <property type="entry name" value="HMG-BOX TRANSCRIPTION FACTOR BBX"/>
    <property type="match status" value="1"/>
</dbReference>
<keyword evidence="4" id="KW-0804">Transcription</keyword>
<proteinExistence type="predicted"/>
<keyword evidence="3" id="KW-0238">DNA-binding</keyword>
<keyword evidence="5" id="KW-0539">Nucleus</keyword>
<feature type="compositionally biased region" description="Basic residues" evidence="6">
    <location>
        <begin position="745"/>
        <end position="759"/>
    </location>
</feature>
<dbReference type="PANTHER" id="PTHR13059:SF10">
    <property type="entry name" value="HMG BOX TRANSCRIPTION FACTOR BBX"/>
    <property type="match status" value="1"/>
</dbReference>
<feature type="region of interest" description="Disordered" evidence="6">
    <location>
        <begin position="713"/>
        <end position="851"/>
    </location>
</feature>